<dbReference type="RefSeq" id="WP_173730016.1">
    <property type="nucleotide sequence ID" value="NZ_JABTTE010000003.1"/>
</dbReference>
<feature type="transmembrane region" description="Helical" evidence="1">
    <location>
        <begin position="33"/>
        <end position="52"/>
    </location>
</feature>
<name>A0A8J8GE99_9BACI</name>
<keyword evidence="1" id="KW-0472">Membrane</keyword>
<keyword evidence="1" id="KW-1133">Transmembrane helix</keyword>
<organism evidence="2 3">
    <name type="scientific">Calidifontibacillus erzurumensis</name>
    <dbReference type="NCBI Taxonomy" id="2741433"/>
    <lineage>
        <taxon>Bacteria</taxon>
        <taxon>Bacillati</taxon>
        <taxon>Bacillota</taxon>
        <taxon>Bacilli</taxon>
        <taxon>Bacillales</taxon>
        <taxon>Bacillaceae</taxon>
        <taxon>Calidifontibacillus/Schinkia group</taxon>
        <taxon>Calidifontibacillus</taxon>
    </lineage>
</organism>
<dbReference type="AlphaFoldDB" id="A0A8J8GE99"/>
<evidence type="ECO:0000313" key="3">
    <source>
        <dbReference type="Proteomes" id="UP000625804"/>
    </source>
</evidence>
<dbReference type="EMBL" id="JABTTE010000003">
    <property type="protein sequence ID" value="NSL50808.1"/>
    <property type="molecule type" value="Genomic_DNA"/>
</dbReference>
<reference evidence="2" key="1">
    <citation type="submission" date="2020-06" db="EMBL/GenBank/DDBJ databases">
        <title>A novel thermopfilic bacterium from Erzurum, Turkey.</title>
        <authorList>
            <person name="Adiguzel A."/>
            <person name="Ay H."/>
            <person name="Baltaci M.O."/>
        </authorList>
    </citation>
    <scope>NUCLEOTIDE SEQUENCE</scope>
    <source>
        <strain evidence="2">P2</strain>
    </source>
</reference>
<evidence type="ECO:0000313" key="2">
    <source>
        <dbReference type="EMBL" id="NSL50808.1"/>
    </source>
</evidence>
<gene>
    <name evidence="2" type="ORF">HR057_03395</name>
</gene>
<proteinExistence type="predicted"/>
<evidence type="ECO:0000256" key="1">
    <source>
        <dbReference type="SAM" id="Phobius"/>
    </source>
</evidence>
<accession>A0A8J8GE99</accession>
<feature type="transmembrane region" description="Helical" evidence="1">
    <location>
        <begin position="6"/>
        <end position="21"/>
    </location>
</feature>
<protein>
    <submittedName>
        <fullName evidence="2">Uncharacterized protein</fullName>
    </submittedName>
</protein>
<keyword evidence="1" id="KW-0812">Transmembrane</keyword>
<comment type="caution">
    <text evidence="2">The sequence shown here is derived from an EMBL/GenBank/DDBJ whole genome shotgun (WGS) entry which is preliminary data.</text>
</comment>
<sequence>MKWIGILGVSFIIVCIFFIQWPKMKKYSLKEKIVFLSMTFLGWILALLLIIFPDLPGPTQLIDTIFKPLGKILEL</sequence>
<keyword evidence="3" id="KW-1185">Reference proteome</keyword>
<dbReference type="Proteomes" id="UP000625804">
    <property type="component" value="Unassembled WGS sequence"/>
</dbReference>